<dbReference type="STRING" id="1121001.SAMN02745857_03867"/>
<protein>
    <submittedName>
        <fullName evidence="1">Uncharacterized protein</fullName>
    </submittedName>
</protein>
<evidence type="ECO:0000313" key="2">
    <source>
        <dbReference type="Proteomes" id="UP000192761"/>
    </source>
</evidence>
<reference evidence="1 2" key="1">
    <citation type="submission" date="2017-04" db="EMBL/GenBank/DDBJ databases">
        <authorList>
            <person name="Afonso C.L."/>
            <person name="Miller P.J."/>
            <person name="Scott M.A."/>
            <person name="Spackman E."/>
            <person name="Goraichik I."/>
            <person name="Dimitrov K.M."/>
            <person name="Suarez D.L."/>
            <person name="Swayne D.E."/>
        </authorList>
    </citation>
    <scope>NUCLEOTIDE SEQUENCE [LARGE SCALE GENOMIC DNA]</scope>
    <source>
        <strain evidence="1 2">DSM 23236</strain>
    </source>
</reference>
<proteinExistence type="predicted"/>
<accession>A0A1W1XZT9</accession>
<keyword evidence="2" id="KW-1185">Reference proteome</keyword>
<name>A0A1W1XZT9_9NEIS</name>
<gene>
    <name evidence="1" type="ORF">SAMN02745857_03867</name>
</gene>
<dbReference type="AlphaFoldDB" id="A0A1W1XZT9"/>
<dbReference type="Proteomes" id="UP000192761">
    <property type="component" value="Unassembled WGS sequence"/>
</dbReference>
<dbReference type="EMBL" id="FWXD01000035">
    <property type="protein sequence ID" value="SMC29480.1"/>
    <property type="molecule type" value="Genomic_DNA"/>
</dbReference>
<dbReference type="RefSeq" id="WP_176217024.1">
    <property type="nucleotide sequence ID" value="NZ_FWXD01000035.1"/>
</dbReference>
<evidence type="ECO:0000313" key="1">
    <source>
        <dbReference type="EMBL" id="SMC29480.1"/>
    </source>
</evidence>
<sequence length="54" mass="5889">MSAATPRRWRITNVLILPGLAQNARRRAALEAASGCKAIRRGRLNLLAVAVRHA</sequence>
<organism evidence="1 2">
    <name type="scientific">Andreprevotia lacus DSM 23236</name>
    <dbReference type="NCBI Taxonomy" id="1121001"/>
    <lineage>
        <taxon>Bacteria</taxon>
        <taxon>Pseudomonadati</taxon>
        <taxon>Pseudomonadota</taxon>
        <taxon>Betaproteobacteria</taxon>
        <taxon>Neisseriales</taxon>
        <taxon>Chitinibacteraceae</taxon>
        <taxon>Andreprevotia</taxon>
    </lineage>
</organism>